<feature type="domain" description="Gfo/Idh/MocA-like oxidoreductase N-terminal" evidence="1">
    <location>
        <begin position="14"/>
        <end position="135"/>
    </location>
</feature>
<accession>A0ABT2Z760</accession>
<dbReference type="InterPro" id="IPR036291">
    <property type="entry name" value="NAD(P)-bd_dom_sf"/>
</dbReference>
<name>A0ABT2Z760_9RHOB</name>
<sequence>MSGNLKSDQHTGQLRVASIGLGWVAQNRHIPVMMGLNNITVVGGIDRRPRRAEDVARRFKLARHAQAERLSDVRWLDEVDAIAVATAPFSHHALISEALALGKHVLTEKPFTMSREESDSLIAMQDAADRVLAVVHNFQFARSTRRLLAEIDNGRLGEIRAINAVQFGNPSRRLPDWNDELPLGLFYDESPHLLYLMRRVAPGPLEFLQATSQPSTIGLNTPARIDAHYRFRSGGTNCPATLSCNFESPVSEWFLMVFGSRRLGIVDVFRDIYVSLPNDGAHTTATVLRTSLTATFQHWAQHLTSGWGHLRKTLVYGNDEVFRRFAAAALSRQQPEGISAQDARDVQHMQADIVEHCVDLGGKERR</sequence>
<dbReference type="SUPFAM" id="SSF51735">
    <property type="entry name" value="NAD(P)-binding Rossmann-fold domains"/>
    <property type="match status" value="1"/>
</dbReference>
<organism evidence="2 3">
    <name type="scientific">Albidovulum sediminicola</name>
    <dbReference type="NCBI Taxonomy" id="2984331"/>
    <lineage>
        <taxon>Bacteria</taxon>
        <taxon>Pseudomonadati</taxon>
        <taxon>Pseudomonadota</taxon>
        <taxon>Alphaproteobacteria</taxon>
        <taxon>Rhodobacterales</taxon>
        <taxon>Paracoccaceae</taxon>
        <taxon>Albidovulum</taxon>
    </lineage>
</organism>
<dbReference type="Gene3D" id="3.40.50.720">
    <property type="entry name" value="NAD(P)-binding Rossmann-like Domain"/>
    <property type="match status" value="1"/>
</dbReference>
<proteinExistence type="predicted"/>
<dbReference type="PANTHER" id="PTHR43708">
    <property type="entry name" value="CONSERVED EXPRESSED OXIDOREDUCTASE (EUROFUNG)"/>
    <property type="match status" value="1"/>
</dbReference>
<dbReference type="Gene3D" id="3.30.360.10">
    <property type="entry name" value="Dihydrodipicolinate Reductase, domain 2"/>
    <property type="match status" value="1"/>
</dbReference>
<gene>
    <name evidence="2" type="ORF">OE647_19675</name>
</gene>
<evidence type="ECO:0000313" key="3">
    <source>
        <dbReference type="Proteomes" id="UP001652503"/>
    </source>
</evidence>
<evidence type="ECO:0000259" key="1">
    <source>
        <dbReference type="Pfam" id="PF01408"/>
    </source>
</evidence>
<dbReference type="InterPro" id="IPR000683">
    <property type="entry name" value="Gfo/Idh/MocA-like_OxRdtase_N"/>
</dbReference>
<keyword evidence="3" id="KW-1185">Reference proteome</keyword>
<dbReference type="EMBL" id="JAOWLA010000036">
    <property type="protein sequence ID" value="MCV2866927.1"/>
    <property type="molecule type" value="Genomic_DNA"/>
</dbReference>
<reference evidence="2 3" key="1">
    <citation type="submission" date="2022-10" db="EMBL/GenBank/DDBJ databases">
        <title>Defluviimonas sp. nov., isolated from ocean surface water.</title>
        <authorList>
            <person name="He W."/>
            <person name="Wang L."/>
            <person name="Zhang D.-F."/>
        </authorList>
    </citation>
    <scope>NUCLEOTIDE SEQUENCE [LARGE SCALE GENOMIC DNA]</scope>
    <source>
        <strain evidence="2 3">WL0075</strain>
    </source>
</reference>
<dbReference type="RefSeq" id="WP_263723475.1">
    <property type="nucleotide sequence ID" value="NZ_JAOWLA010000036.1"/>
</dbReference>
<protein>
    <submittedName>
        <fullName evidence="2">Gfo/Idh/MocA family oxidoreductase</fullName>
    </submittedName>
</protein>
<dbReference type="Pfam" id="PF01408">
    <property type="entry name" value="GFO_IDH_MocA"/>
    <property type="match status" value="1"/>
</dbReference>
<dbReference type="Proteomes" id="UP001652503">
    <property type="component" value="Unassembled WGS sequence"/>
</dbReference>
<comment type="caution">
    <text evidence="2">The sequence shown here is derived from an EMBL/GenBank/DDBJ whole genome shotgun (WGS) entry which is preliminary data.</text>
</comment>
<dbReference type="SUPFAM" id="SSF55347">
    <property type="entry name" value="Glyceraldehyde-3-phosphate dehydrogenase-like, C-terminal domain"/>
    <property type="match status" value="1"/>
</dbReference>
<dbReference type="PANTHER" id="PTHR43708:SF4">
    <property type="entry name" value="OXIDOREDUCTASE YCEM-RELATED"/>
    <property type="match status" value="1"/>
</dbReference>
<evidence type="ECO:0000313" key="2">
    <source>
        <dbReference type="EMBL" id="MCV2866927.1"/>
    </source>
</evidence>
<dbReference type="InterPro" id="IPR051317">
    <property type="entry name" value="Gfo/Idh/MocA_oxidoreduct"/>
</dbReference>